<accession>A0A1B1RXQ7</accession>
<name>A0A1B1RXQ7_9BACL</name>
<keyword evidence="1" id="KW-0472">Membrane</keyword>
<feature type="transmembrane region" description="Helical" evidence="1">
    <location>
        <begin position="63"/>
        <end position="83"/>
    </location>
</feature>
<dbReference type="STRING" id="1302659.I858_001390"/>
<sequence length="101" mass="11764">MLIFVVLIIVSFVIYFYNKTKQFRTRTVLPIRKKWYAARASMALGSFVAFFGINQLFIFQSAITYIVSGVFIVLGLALVYYNYKASRHYRAFLEEEADLNP</sequence>
<keyword evidence="1" id="KW-0812">Transmembrane</keyword>
<reference evidence="2" key="1">
    <citation type="submission" date="2016-10" db="EMBL/GenBank/DDBJ databases">
        <authorList>
            <person name="See-Too W.S."/>
        </authorList>
    </citation>
    <scope>NUCLEOTIDE SEQUENCE</scope>
    <source>
        <strain evidence="2">L10.15</strain>
    </source>
</reference>
<dbReference type="OrthoDB" id="2453019at2"/>
<keyword evidence="3" id="KW-1185">Reference proteome</keyword>
<feature type="transmembrane region" description="Helical" evidence="1">
    <location>
        <begin position="36"/>
        <end position="57"/>
    </location>
</feature>
<gene>
    <name evidence="2" type="ORF">I858_001390</name>
</gene>
<dbReference type="EMBL" id="CP016540">
    <property type="protein sequence ID" value="ANU25731.1"/>
    <property type="molecule type" value="Genomic_DNA"/>
</dbReference>
<keyword evidence="1" id="KW-1133">Transmembrane helix</keyword>
<dbReference type="RefSeq" id="WP_065524302.1">
    <property type="nucleotide sequence ID" value="NZ_CP016540.2"/>
</dbReference>
<dbReference type="InterPro" id="IPR025618">
    <property type="entry name" value="YtpI"/>
</dbReference>
<evidence type="ECO:0000313" key="2">
    <source>
        <dbReference type="EMBL" id="ANU25731.1"/>
    </source>
</evidence>
<evidence type="ECO:0000256" key="1">
    <source>
        <dbReference type="SAM" id="Phobius"/>
    </source>
</evidence>
<evidence type="ECO:0000313" key="3">
    <source>
        <dbReference type="Proteomes" id="UP000053354"/>
    </source>
</evidence>
<dbReference type="Pfam" id="PF14007">
    <property type="entry name" value="YtpI"/>
    <property type="match status" value="1"/>
</dbReference>
<dbReference type="KEGG" id="pll:I858_001390"/>
<organism evidence="2 3">
    <name type="scientific">Planococcus versutus</name>
    <dbReference type="NCBI Taxonomy" id="1302659"/>
    <lineage>
        <taxon>Bacteria</taxon>
        <taxon>Bacillati</taxon>
        <taxon>Bacillota</taxon>
        <taxon>Bacilli</taxon>
        <taxon>Bacillales</taxon>
        <taxon>Caryophanaceae</taxon>
        <taxon>Planococcus</taxon>
    </lineage>
</organism>
<dbReference type="AlphaFoldDB" id="A0A1B1RXQ7"/>
<dbReference type="Proteomes" id="UP000053354">
    <property type="component" value="Chromosome"/>
</dbReference>
<evidence type="ECO:0008006" key="4">
    <source>
        <dbReference type="Google" id="ProtNLM"/>
    </source>
</evidence>
<proteinExistence type="predicted"/>
<protein>
    <recommendedName>
        <fullName evidence="4">YtpI-like protein</fullName>
    </recommendedName>
</protein>